<organism evidence="8 9">
    <name type="scientific">Heliomicrobium undosum</name>
    <dbReference type="NCBI Taxonomy" id="121734"/>
    <lineage>
        <taxon>Bacteria</taxon>
        <taxon>Bacillati</taxon>
        <taxon>Bacillota</taxon>
        <taxon>Clostridia</taxon>
        <taxon>Eubacteriales</taxon>
        <taxon>Heliobacteriaceae</taxon>
        <taxon>Heliomicrobium</taxon>
    </lineage>
</organism>
<feature type="transmembrane region" description="Helical" evidence="6">
    <location>
        <begin position="163"/>
        <end position="183"/>
    </location>
</feature>
<name>A0A845L789_9FIRM</name>
<dbReference type="InterPro" id="IPR051533">
    <property type="entry name" value="WaaL-like"/>
</dbReference>
<feature type="transmembrane region" description="Helical" evidence="6">
    <location>
        <begin position="110"/>
        <end position="128"/>
    </location>
</feature>
<dbReference type="AlphaFoldDB" id="A0A845L789"/>
<dbReference type="PANTHER" id="PTHR37422">
    <property type="entry name" value="TEICHURONIC ACID BIOSYNTHESIS PROTEIN TUAE"/>
    <property type="match status" value="1"/>
</dbReference>
<feature type="transmembrane region" description="Helical" evidence="6">
    <location>
        <begin position="272"/>
        <end position="289"/>
    </location>
</feature>
<gene>
    <name evidence="8" type="ORF">GTO91_03540</name>
</gene>
<evidence type="ECO:0000313" key="9">
    <source>
        <dbReference type="Proteomes" id="UP000463470"/>
    </source>
</evidence>
<evidence type="ECO:0000256" key="2">
    <source>
        <dbReference type="ARBA" id="ARBA00022692"/>
    </source>
</evidence>
<evidence type="ECO:0000256" key="4">
    <source>
        <dbReference type="ARBA" id="ARBA00023136"/>
    </source>
</evidence>
<sequence>MNNYRLFLPTLFASLILTGFVASGWGGAIVVSVLPLVALWVALTRPIGSALPVYLVMFVFVETLKRMIFLFDPADSFAQYLPLAFGHGATLVLGLRGLAERIAGGELDRIDKAFLFYLFTYIAGVLVHEFNRPAFAVIVILYFLPPQLLFFAYRSAGTSAQQVVKMITGLGVVAGAYGAYQFFYGPSPIDLAWAEYSHSFSIQAGNVWRAHIANEIMRPYSFFADHFSYGYFLVAAIISLMITDWPKQIWLRSLVGLFLLFSLALAMTRTPWISLLLSFSIYLILRWTKGSLRGRVVMLVIPVYMALTLLSGWTYDNFFSAEAYDNPLENKVFSLGSLSARKDAAKIFIKSLPEHLVFGEGPTSGLYVLSAKISGSLEQEIENAQTDDGHNFLVHLLFAGGVPGLGAFLVFYFLCLKKALLLGQDRSWLPAVLIGLFLAGVTAGPTFFNAFFLAWCGFACHPFTEGAASERIRGIDGRDSTLHRQFPSHSIPGAPMEGAE</sequence>
<dbReference type="PANTHER" id="PTHR37422:SF13">
    <property type="entry name" value="LIPOPOLYSACCHARIDE BIOSYNTHESIS PROTEIN PA4999-RELATED"/>
    <property type="match status" value="1"/>
</dbReference>
<protein>
    <recommendedName>
        <fullName evidence="7">O-antigen ligase-related domain-containing protein</fullName>
    </recommendedName>
</protein>
<feature type="region of interest" description="Disordered" evidence="5">
    <location>
        <begin position="480"/>
        <end position="500"/>
    </location>
</feature>
<comment type="subcellular location">
    <subcellularLocation>
        <location evidence="1">Membrane</location>
        <topology evidence="1">Multi-pass membrane protein</topology>
    </subcellularLocation>
</comment>
<keyword evidence="4 6" id="KW-0472">Membrane</keyword>
<dbReference type="EMBL" id="WXEY01000002">
    <property type="protein sequence ID" value="MZP28781.1"/>
    <property type="molecule type" value="Genomic_DNA"/>
</dbReference>
<keyword evidence="3 6" id="KW-1133">Transmembrane helix</keyword>
<feature type="transmembrane region" description="Helical" evidence="6">
    <location>
        <begin position="12"/>
        <end position="41"/>
    </location>
</feature>
<accession>A0A845L789</accession>
<feature type="transmembrane region" description="Helical" evidence="6">
    <location>
        <begin position="296"/>
        <end position="315"/>
    </location>
</feature>
<evidence type="ECO:0000256" key="6">
    <source>
        <dbReference type="SAM" id="Phobius"/>
    </source>
</evidence>
<dbReference type="Pfam" id="PF04932">
    <property type="entry name" value="Wzy_C"/>
    <property type="match status" value="1"/>
</dbReference>
<feature type="transmembrane region" description="Helical" evidence="6">
    <location>
        <begin position="134"/>
        <end position="151"/>
    </location>
</feature>
<dbReference type="RefSeq" id="WP_161254901.1">
    <property type="nucleotide sequence ID" value="NZ_WXEY01000002.1"/>
</dbReference>
<keyword evidence="2 6" id="KW-0812">Transmembrane</keyword>
<feature type="transmembrane region" description="Helical" evidence="6">
    <location>
        <begin position="226"/>
        <end position="242"/>
    </location>
</feature>
<dbReference type="InterPro" id="IPR007016">
    <property type="entry name" value="O-antigen_ligase-rel_domated"/>
</dbReference>
<keyword evidence="9" id="KW-1185">Reference proteome</keyword>
<dbReference type="GO" id="GO:0016020">
    <property type="term" value="C:membrane"/>
    <property type="evidence" value="ECO:0007669"/>
    <property type="project" value="UniProtKB-SubCell"/>
</dbReference>
<evidence type="ECO:0000256" key="1">
    <source>
        <dbReference type="ARBA" id="ARBA00004141"/>
    </source>
</evidence>
<feature type="domain" description="O-antigen ligase-related" evidence="7">
    <location>
        <begin position="256"/>
        <end position="409"/>
    </location>
</feature>
<comment type="caution">
    <text evidence="8">The sequence shown here is derived from an EMBL/GenBank/DDBJ whole genome shotgun (WGS) entry which is preliminary data.</text>
</comment>
<proteinExistence type="predicted"/>
<feature type="transmembrane region" description="Helical" evidence="6">
    <location>
        <begin position="392"/>
        <end position="416"/>
    </location>
</feature>
<dbReference type="OrthoDB" id="9818223at2"/>
<evidence type="ECO:0000256" key="5">
    <source>
        <dbReference type="SAM" id="MobiDB-lite"/>
    </source>
</evidence>
<feature type="transmembrane region" description="Helical" evidence="6">
    <location>
        <begin position="249"/>
        <end position="266"/>
    </location>
</feature>
<evidence type="ECO:0000313" key="8">
    <source>
        <dbReference type="EMBL" id="MZP28781.1"/>
    </source>
</evidence>
<reference evidence="8 9" key="1">
    <citation type="submission" date="2020-01" db="EMBL/GenBank/DDBJ databases">
        <title>Whole-genome sequence of Heliobacterium undosum DSM 13378.</title>
        <authorList>
            <person name="Kyndt J.A."/>
            <person name="Meyer T.E."/>
        </authorList>
    </citation>
    <scope>NUCLEOTIDE SEQUENCE [LARGE SCALE GENOMIC DNA]</scope>
    <source>
        <strain evidence="8 9">DSM 13378</strain>
    </source>
</reference>
<evidence type="ECO:0000259" key="7">
    <source>
        <dbReference type="Pfam" id="PF04932"/>
    </source>
</evidence>
<evidence type="ECO:0000256" key="3">
    <source>
        <dbReference type="ARBA" id="ARBA00022989"/>
    </source>
</evidence>
<dbReference type="Proteomes" id="UP000463470">
    <property type="component" value="Unassembled WGS sequence"/>
</dbReference>
<feature type="transmembrane region" description="Helical" evidence="6">
    <location>
        <begin position="428"/>
        <end position="455"/>
    </location>
</feature>